<feature type="non-terminal residue" evidence="15">
    <location>
        <position position="908"/>
    </location>
</feature>
<comment type="subunit">
    <text evidence="11">Homodimer. Only the dimer is catalytically active, as the active sites are constructed of residues from both monomers.</text>
</comment>
<comment type="similarity">
    <text evidence="4">Belongs to the Orn/Lys/Arg decarboxylase class-II family.</text>
</comment>
<feature type="region of interest" description="Disordered" evidence="13">
    <location>
        <begin position="531"/>
        <end position="554"/>
    </location>
</feature>
<comment type="pathway">
    <text evidence="10">Amine and polyamine biosynthesis; putrescine biosynthesis via L-ornithine pathway; putrescine from L-ornithine: step 1/1.</text>
</comment>
<comment type="caution">
    <text evidence="15">The sequence shown here is derived from an EMBL/GenBank/DDBJ whole genome shotgun (WGS) entry which is preliminary data.</text>
</comment>
<dbReference type="PROSITE" id="PS00878">
    <property type="entry name" value="ODR_DC_2_1"/>
    <property type="match status" value="1"/>
</dbReference>
<dbReference type="PANTHER" id="PTHR11482:SF6">
    <property type="entry name" value="ORNITHINE DECARBOXYLASE 1-RELATED"/>
    <property type="match status" value="1"/>
</dbReference>
<dbReference type="Gene3D" id="1.20.120.1150">
    <property type="match status" value="1"/>
</dbReference>
<dbReference type="InterPro" id="IPR029066">
    <property type="entry name" value="PLP-binding_barrel"/>
</dbReference>
<organism evidence="15 16">
    <name type="scientific">Rhodofomes roseus</name>
    <dbReference type="NCBI Taxonomy" id="34475"/>
    <lineage>
        <taxon>Eukaryota</taxon>
        <taxon>Fungi</taxon>
        <taxon>Dikarya</taxon>
        <taxon>Basidiomycota</taxon>
        <taxon>Agaricomycotina</taxon>
        <taxon>Agaricomycetes</taxon>
        <taxon>Polyporales</taxon>
        <taxon>Rhodofomes</taxon>
    </lineage>
</organism>
<feature type="domain" description="Orn/DAP/Arg decarboxylase 2 N-terminal" evidence="14">
    <location>
        <begin position="601"/>
        <end position="830"/>
    </location>
</feature>
<keyword evidence="5" id="KW-0963">Cytoplasm</keyword>
<evidence type="ECO:0000259" key="14">
    <source>
        <dbReference type="Pfam" id="PF02784"/>
    </source>
</evidence>
<evidence type="ECO:0000256" key="5">
    <source>
        <dbReference type="ARBA" id="ARBA00022490"/>
    </source>
</evidence>
<dbReference type="InterPro" id="IPR009006">
    <property type="entry name" value="Ala_racemase/Decarboxylase_C"/>
</dbReference>
<evidence type="ECO:0000256" key="8">
    <source>
        <dbReference type="ARBA" id="ARBA00023235"/>
    </source>
</evidence>
<dbReference type="SUPFAM" id="SSF50621">
    <property type="entry name" value="Alanine racemase C-terminal domain-like"/>
    <property type="match status" value="1"/>
</dbReference>
<dbReference type="InterPro" id="IPR022644">
    <property type="entry name" value="De-COase2_N"/>
</dbReference>
<evidence type="ECO:0000256" key="12">
    <source>
        <dbReference type="ARBA" id="ARBA00049127"/>
    </source>
</evidence>
<accession>A0A4Y9XX67</accession>
<keyword evidence="8" id="KW-0413">Isomerase</keyword>
<feature type="region of interest" description="Disordered" evidence="13">
    <location>
        <begin position="411"/>
        <end position="476"/>
    </location>
</feature>
<evidence type="ECO:0000256" key="4">
    <source>
        <dbReference type="ARBA" id="ARBA00008872"/>
    </source>
</evidence>
<dbReference type="PRINTS" id="PR01182">
    <property type="entry name" value="ORNDCRBXLASE"/>
</dbReference>
<dbReference type="SUPFAM" id="SSF140984">
    <property type="entry name" value="PTPA-like"/>
    <property type="match status" value="1"/>
</dbReference>
<evidence type="ECO:0000256" key="6">
    <source>
        <dbReference type="ARBA" id="ARBA00022898"/>
    </source>
</evidence>
<comment type="catalytic activity">
    <reaction evidence="12">
        <text>L-ornithine + H(+) = putrescine + CO2</text>
        <dbReference type="Rhea" id="RHEA:22964"/>
        <dbReference type="ChEBI" id="CHEBI:15378"/>
        <dbReference type="ChEBI" id="CHEBI:16526"/>
        <dbReference type="ChEBI" id="CHEBI:46911"/>
        <dbReference type="ChEBI" id="CHEBI:326268"/>
        <dbReference type="EC" id="4.1.1.17"/>
    </reaction>
</comment>
<dbReference type="Pfam" id="PF03095">
    <property type="entry name" value="PTPA"/>
    <property type="match status" value="1"/>
</dbReference>
<reference evidence="15 16" key="1">
    <citation type="submission" date="2019-01" db="EMBL/GenBank/DDBJ databases">
        <title>Genome sequencing of the rare red list fungi Fomitopsis rosea.</title>
        <authorList>
            <person name="Buettner E."/>
            <person name="Kellner H."/>
        </authorList>
    </citation>
    <scope>NUCLEOTIDE SEQUENCE [LARGE SCALE GENOMIC DNA]</scope>
    <source>
        <strain evidence="15 16">DSM 105464</strain>
    </source>
</reference>
<feature type="compositionally biased region" description="Basic and acidic residues" evidence="13">
    <location>
        <begin position="537"/>
        <end position="552"/>
    </location>
</feature>
<dbReference type="Proteomes" id="UP000298390">
    <property type="component" value="Unassembled WGS sequence"/>
</dbReference>
<dbReference type="Gene3D" id="2.40.37.10">
    <property type="entry name" value="Lyase, Ornithine Decarboxylase, Chain A, domain 1"/>
    <property type="match status" value="1"/>
</dbReference>
<dbReference type="PRINTS" id="PR01179">
    <property type="entry name" value="ODADCRBXLASE"/>
</dbReference>
<comment type="cofactor">
    <cofactor evidence="2">
        <name>pyridoxal 5'-phosphate</name>
        <dbReference type="ChEBI" id="CHEBI:597326"/>
    </cofactor>
</comment>
<dbReference type="CDD" id="cd04087">
    <property type="entry name" value="PTPA"/>
    <property type="match status" value="1"/>
</dbReference>
<dbReference type="InterPro" id="IPR022653">
    <property type="entry name" value="De-COase2_pyr-phos_BS"/>
</dbReference>
<protein>
    <recommendedName>
        <fullName evidence="14">Orn/DAP/Arg decarboxylase 2 N-terminal domain-containing protein</fullName>
    </recommendedName>
</protein>
<dbReference type="FunFam" id="3.20.20.10:FF:000005">
    <property type="entry name" value="Ornithine decarboxylase"/>
    <property type="match status" value="1"/>
</dbReference>
<dbReference type="InterPro" id="IPR037218">
    <property type="entry name" value="PTPA_sf"/>
</dbReference>
<name>A0A4Y9XX67_9APHY</name>
<dbReference type="GO" id="GO:0019211">
    <property type="term" value="F:phosphatase activator activity"/>
    <property type="evidence" value="ECO:0007669"/>
    <property type="project" value="InterPro"/>
</dbReference>
<evidence type="ECO:0000256" key="11">
    <source>
        <dbReference type="ARBA" id="ARBA00046672"/>
    </source>
</evidence>
<evidence type="ECO:0000256" key="9">
    <source>
        <dbReference type="ARBA" id="ARBA00023239"/>
    </source>
</evidence>
<dbReference type="SUPFAM" id="SSF51419">
    <property type="entry name" value="PLP-binding barrel"/>
    <property type="match status" value="1"/>
</dbReference>
<dbReference type="InterPro" id="IPR002433">
    <property type="entry name" value="Orn_de-COase"/>
</dbReference>
<dbReference type="EMBL" id="SEKV01000752">
    <property type="protein sequence ID" value="TFY53987.1"/>
    <property type="molecule type" value="Genomic_DNA"/>
</dbReference>
<dbReference type="GO" id="GO:0003755">
    <property type="term" value="F:peptidyl-prolyl cis-trans isomerase activity"/>
    <property type="evidence" value="ECO:0007669"/>
    <property type="project" value="UniProtKB-KW"/>
</dbReference>
<gene>
    <name evidence="15" type="ORF">EVJ58_g9129</name>
</gene>
<dbReference type="Pfam" id="PF02784">
    <property type="entry name" value="Orn_Arg_deC_N"/>
    <property type="match status" value="1"/>
</dbReference>
<dbReference type="InterPro" id="IPR043170">
    <property type="entry name" value="PTPA_C_lid"/>
</dbReference>
<dbReference type="GO" id="GO:0004586">
    <property type="term" value="F:ornithine decarboxylase activity"/>
    <property type="evidence" value="ECO:0007669"/>
    <property type="project" value="UniProtKB-EC"/>
</dbReference>
<evidence type="ECO:0000256" key="7">
    <source>
        <dbReference type="ARBA" id="ARBA00023110"/>
    </source>
</evidence>
<keyword evidence="9" id="KW-0456">Lyase</keyword>
<sequence length="908" mass="99283">MRGSSGVPGDHMFEITLRKEKHLVAQRSPRRLECMMGSPMMAGGPNSPPLRAVDIQELVKLDLPITRIRTDEDVAYWKTTRGHQDFGLFLRRLNESVVGHNLPYTEPVGDAATRMIALLDTLDGWIDEIPPLPTPQRYGNLAFRTWGKRLESEGDAVLATLLPETLQPAIPYLSPYLLTSFGSFTRMDCGTGHEASFALLLLSLTLLRFFEPEARTERELVLCVFVRYLRLCWRLQDVYKLEPAGSHGVWGLDDYSFLGYIFGSGQLRVAVLWIDQIEIPVNAILHPPLPPTNLYFMSIMRIHEVKHGPFHEHSSQLHSIAVGVVSWSKVNSGLFKMYEAEVLGKRVVVQHIPVGGLLDWDNSVTPPPRLPQPFVTAPAPMQPPTTAFTPGAPPQSRSQTGVGAVFKPVLPTSAPRRADPGLTRGVHGHPGPGGAWGILPARSPLGPTASTVLRPIDRDPDGAPDSLQDFAGSTEPLDIPKRMSQLEILTARNALDFDFDVLSCSPTLSSSLSRSYTDKFANALVSGLLSSPTHSSQGHDRVGTSDSDRVSDTDVSIPGLPPLLRGHPDVHLRHGVMNATQLAVEGETDAEKAFFVADLSYVLKQHQRWKANLPEIQPFYAIKCNPDPYVLRLLAALGTGFDCASMGEISHVTGLGVDPSRIIFANPCKAVSFVRNSAKAGVEMMTFDNTDELYKVARAHPSAKLVVRILTDDSKSLCKLGLKFGAPLVTVPALLAKAKELNLDVIGVSFHVGSGSYDSYAFADAVQRARAAFDMGKEAGYDFTLLDVGGGFEDSTFETTASILKDAISQHFPDRENIKIIAEPGRYYVSRAFSLAVNVIARRAPPAVEDGSQDMEVDPEQPSAMYYINDGVYGSFNCVLFDHQAPQPYVLSLNGSFHVPSSEPLQPS</sequence>
<dbReference type="Gene3D" id="3.20.20.10">
    <property type="entry name" value="Alanine racemase"/>
    <property type="match status" value="1"/>
</dbReference>
<evidence type="ECO:0000313" key="16">
    <source>
        <dbReference type="Proteomes" id="UP000298390"/>
    </source>
</evidence>
<dbReference type="STRING" id="34475.A0A4Y9XX67"/>
<comment type="catalytic activity">
    <reaction evidence="1">
        <text>[protein]-peptidylproline (omega=180) = [protein]-peptidylproline (omega=0)</text>
        <dbReference type="Rhea" id="RHEA:16237"/>
        <dbReference type="Rhea" id="RHEA-COMP:10747"/>
        <dbReference type="Rhea" id="RHEA-COMP:10748"/>
        <dbReference type="ChEBI" id="CHEBI:83833"/>
        <dbReference type="ChEBI" id="CHEBI:83834"/>
        <dbReference type="EC" id="5.2.1.8"/>
    </reaction>
</comment>
<dbReference type="GO" id="GO:0005737">
    <property type="term" value="C:cytoplasm"/>
    <property type="evidence" value="ECO:0007669"/>
    <property type="project" value="UniProtKB-SubCell"/>
</dbReference>
<comment type="subcellular location">
    <subcellularLocation>
        <location evidence="3">Cytoplasm</location>
    </subcellularLocation>
</comment>
<keyword evidence="7" id="KW-0697">Rotamase</keyword>
<evidence type="ECO:0000313" key="15">
    <source>
        <dbReference type="EMBL" id="TFY53987.1"/>
    </source>
</evidence>
<dbReference type="AlphaFoldDB" id="A0A4Y9XX67"/>
<evidence type="ECO:0000256" key="13">
    <source>
        <dbReference type="SAM" id="MobiDB-lite"/>
    </source>
</evidence>
<evidence type="ECO:0000256" key="1">
    <source>
        <dbReference type="ARBA" id="ARBA00000971"/>
    </source>
</evidence>
<evidence type="ECO:0000256" key="3">
    <source>
        <dbReference type="ARBA" id="ARBA00004496"/>
    </source>
</evidence>
<evidence type="ECO:0000256" key="10">
    <source>
        <dbReference type="ARBA" id="ARBA00034115"/>
    </source>
</evidence>
<proteinExistence type="inferred from homology"/>
<evidence type="ECO:0000256" key="2">
    <source>
        <dbReference type="ARBA" id="ARBA00001933"/>
    </source>
</evidence>
<dbReference type="PANTHER" id="PTHR11482">
    <property type="entry name" value="ARGININE/DIAMINOPIMELATE/ORNITHINE DECARBOXYLASE"/>
    <property type="match status" value="1"/>
</dbReference>
<dbReference type="InterPro" id="IPR000183">
    <property type="entry name" value="Orn/DAP/Arg_de-COase"/>
</dbReference>
<dbReference type="GO" id="GO:0033387">
    <property type="term" value="P:putrescine biosynthetic process from arginine, via ornithine"/>
    <property type="evidence" value="ECO:0007669"/>
    <property type="project" value="TreeGrafter"/>
</dbReference>
<dbReference type="CDD" id="cd00622">
    <property type="entry name" value="PLPDE_III_ODC"/>
    <property type="match status" value="1"/>
</dbReference>
<keyword evidence="6" id="KW-0663">Pyridoxal phosphate</keyword>
<dbReference type="InterPro" id="IPR004327">
    <property type="entry name" value="Phstyr_phstse_ac"/>
</dbReference>